<dbReference type="STRING" id="1619048.UU49_C0005G0068"/>
<dbReference type="PANTHER" id="PTHR43381:SF4">
    <property type="entry name" value="EUKARYOTIC TRANSLATION INITIATION FACTOR 5B"/>
    <property type="match status" value="1"/>
</dbReference>
<dbReference type="Pfam" id="PF22042">
    <property type="entry name" value="EF-G_D2"/>
    <property type="match status" value="1"/>
</dbReference>
<feature type="binding site" evidence="7">
    <location>
        <begin position="291"/>
        <end position="294"/>
    </location>
    <ligand>
        <name>GTP</name>
        <dbReference type="ChEBI" id="CHEBI:37565"/>
    </ligand>
</feature>
<dbReference type="EMBL" id="LCAV01000005">
    <property type="protein sequence ID" value="KKR99610.1"/>
    <property type="molecule type" value="Genomic_DNA"/>
</dbReference>
<keyword evidence="7" id="KW-0963">Cytoplasm</keyword>
<protein>
    <recommendedName>
        <fullName evidence="2 7">Translation initiation factor IF-2</fullName>
    </recommendedName>
</protein>
<evidence type="ECO:0000256" key="6">
    <source>
        <dbReference type="ARBA" id="ARBA00023134"/>
    </source>
</evidence>
<dbReference type="InterPro" id="IPR000178">
    <property type="entry name" value="TF_IF2_bacterial-like"/>
</dbReference>
<dbReference type="InterPro" id="IPR006847">
    <property type="entry name" value="IF2_N"/>
</dbReference>
<dbReference type="Gene3D" id="3.40.50.300">
    <property type="entry name" value="P-loop containing nucleotide triphosphate hydrolases"/>
    <property type="match status" value="1"/>
</dbReference>
<keyword evidence="6 7" id="KW-0342">GTP-binding</keyword>
<feature type="binding site" evidence="7">
    <location>
        <begin position="237"/>
        <end position="241"/>
    </location>
    <ligand>
        <name>GTP</name>
        <dbReference type="ChEBI" id="CHEBI:37565"/>
    </ligand>
</feature>
<dbReference type="FunFam" id="3.40.50.10050:FF:000001">
    <property type="entry name" value="Translation initiation factor IF-2"/>
    <property type="match status" value="1"/>
</dbReference>
<evidence type="ECO:0000256" key="3">
    <source>
        <dbReference type="ARBA" id="ARBA00022540"/>
    </source>
</evidence>
<evidence type="ECO:0000256" key="2">
    <source>
        <dbReference type="ARBA" id="ARBA00020675"/>
    </source>
</evidence>
<evidence type="ECO:0000256" key="8">
    <source>
        <dbReference type="RuleBase" id="RU000644"/>
    </source>
</evidence>
<dbReference type="FunFam" id="3.40.50.300:FF:000019">
    <property type="entry name" value="Translation initiation factor IF-2"/>
    <property type="match status" value="1"/>
</dbReference>
<dbReference type="GO" id="GO:0003924">
    <property type="term" value="F:GTPase activity"/>
    <property type="evidence" value="ECO:0007669"/>
    <property type="project" value="UniProtKB-UniRule"/>
</dbReference>
<dbReference type="GO" id="GO:0003743">
    <property type="term" value="F:translation initiation factor activity"/>
    <property type="evidence" value="ECO:0007669"/>
    <property type="project" value="UniProtKB-UniRule"/>
</dbReference>
<dbReference type="Gene3D" id="3.40.50.10050">
    <property type="entry name" value="Translation initiation factor IF- 2, domain 3"/>
    <property type="match status" value="1"/>
</dbReference>
<dbReference type="InterPro" id="IPR015760">
    <property type="entry name" value="TIF_IF2"/>
</dbReference>
<dbReference type="PRINTS" id="PR00315">
    <property type="entry name" value="ELONGATNFCT"/>
</dbReference>
<dbReference type="PATRIC" id="fig|1619048.3.peg.242"/>
<evidence type="ECO:0000256" key="4">
    <source>
        <dbReference type="ARBA" id="ARBA00022741"/>
    </source>
</evidence>
<dbReference type="InterPro" id="IPR023115">
    <property type="entry name" value="TIF_IF2_dom3"/>
</dbReference>
<proteinExistence type="inferred from homology"/>
<comment type="caution">
    <text evidence="10">The sequence shown here is derived from an EMBL/GenBank/DDBJ whole genome shotgun (WGS) entry which is preliminary data.</text>
</comment>
<dbReference type="Pfam" id="PF11987">
    <property type="entry name" value="IF-2"/>
    <property type="match status" value="1"/>
</dbReference>
<evidence type="ECO:0000313" key="10">
    <source>
        <dbReference type="EMBL" id="KKR99610.1"/>
    </source>
</evidence>
<dbReference type="GO" id="GO:0005525">
    <property type="term" value="F:GTP binding"/>
    <property type="evidence" value="ECO:0007669"/>
    <property type="project" value="UniProtKB-KW"/>
</dbReference>
<dbReference type="Proteomes" id="UP000034108">
    <property type="component" value="Unassembled WGS sequence"/>
</dbReference>
<dbReference type="PANTHER" id="PTHR43381">
    <property type="entry name" value="TRANSLATION INITIATION FACTOR IF-2-RELATED"/>
    <property type="match status" value="1"/>
</dbReference>
<feature type="binding site" evidence="7">
    <location>
        <begin position="181"/>
        <end position="188"/>
    </location>
    <ligand>
        <name>GTP</name>
        <dbReference type="ChEBI" id="CHEBI:37565"/>
    </ligand>
</feature>
<dbReference type="InterPro" id="IPR027417">
    <property type="entry name" value="P-loop_NTPase"/>
</dbReference>
<dbReference type="SUPFAM" id="SSF52156">
    <property type="entry name" value="Initiation factor IF2/eIF5b, domain 3"/>
    <property type="match status" value="1"/>
</dbReference>
<dbReference type="InterPro" id="IPR053905">
    <property type="entry name" value="EF-G-like_DII"/>
</dbReference>
<organism evidence="10 11">
    <name type="scientific">Candidatus Magasanikbacteria bacterium GW2011_GWC2_41_17</name>
    <dbReference type="NCBI Taxonomy" id="1619048"/>
    <lineage>
        <taxon>Bacteria</taxon>
        <taxon>Candidatus Magasanikiibacteriota</taxon>
    </lineage>
</organism>
<dbReference type="SUPFAM" id="SSF52540">
    <property type="entry name" value="P-loop containing nucleoside triphosphate hydrolases"/>
    <property type="match status" value="1"/>
</dbReference>
<name>A0A0G0XRS7_9BACT</name>
<dbReference type="Gene3D" id="2.40.30.10">
    <property type="entry name" value="Translation factors"/>
    <property type="match status" value="2"/>
</dbReference>
<comment type="subcellular location">
    <subcellularLocation>
        <location evidence="7">Cytoplasm</location>
    </subcellularLocation>
</comment>
<dbReference type="Pfam" id="PF00009">
    <property type="entry name" value="GTP_EFTU"/>
    <property type="match status" value="1"/>
</dbReference>
<dbReference type="Pfam" id="PF04760">
    <property type="entry name" value="IF2_N"/>
    <property type="match status" value="1"/>
</dbReference>
<evidence type="ECO:0000259" key="9">
    <source>
        <dbReference type="PROSITE" id="PS51722"/>
    </source>
</evidence>
<reference evidence="10 11" key="1">
    <citation type="journal article" date="2015" name="Nature">
        <title>rRNA introns, odd ribosomes, and small enigmatic genomes across a large radiation of phyla.</title>
        <authorList>
            <person name="Brown C.T."/>
            <person name="Hug L.A."/>
            <person name="Thomas B.C."/>
            <person name="Sharon I."/>
            <person name="Castelle C.J."/>
            <person name="Singh A."/>
            <person name="Wilkins M.J."/>
            <person name="Williams K.H."/>
            <person name="Banfield J.F."/>
        </authorList>
    </citation>
    <scope>NUCLEOTIDE SEQUENCE [LARGE SCALE GENOMIC DNA]</scope>
</reference>
<dbReference type="NCBIfam" id="TIGR00487">
    <property type="entry name" value="IF-2"/>
    <property type="match status" value="1"/>
</dbReference>
<dbReference type="InterPro" id="IPR009000">
    <property type="entry name" value="Transl_B-barrel_sf"/>
</dbReference>
<dbReference type="NCBIfam" id="TIGR00231">
    <property type="entry name" value="small_GTP"/>
    <property type="match status" value="1"/>
</dbReference>
<dbReference type="PROSITE" id="PS51722">
    <property type="entry name" value="G_TR_2"/>
    <property type="match status" value="1"/>
</dbReference>
<dbReference type="InterPro" id="IPR005225">
    <property type="entry name" value="Small_GTP-bd"/>
</dbReference>
<evidence type="ECO:0000313" key="11">
    <source>
        <dbReference type="Proteomes" id="UP000034108"/>
    </source>
</evidence>
<evidence type="ECO:0000256" key="7">
    <source>
        <dbReference type="HAMAP-Rule" id="MF_00100"/>
    </source>
</evidence>
<accession>A0A0G0XRS7</accession>
<comment type="similarity">
    <text evidence="1 7 8">Belongs to the TRAFAC class translation factor GTPase superfamily. Classic translation factor GTPase family. IF-2 subfamily.</text>
</comment>
<feature type="domain" description="Tr-type G" evidence="9">
    <location>
        <begin position="172"/>
        <end position="349"/>
    </location>
</feature>
<evidence type="ECO:0000256" key="5">
    <source>
        <dbReference type="ARBA" id="ARBA00022917"/>
    </source>
</evidence>
<dbReference type="CDD" id="cd01887">
    <property type="entry name" value="IF2_eIF5B"/>
    <property type="match status" value="1"/>
</dbReference>
<comment type="function">
    <text evidence="7 8">One of the essential components for the initiation of protein synthesis. Protects formylmethionyl-tRNA from spontaneous hydrolysis and promotes its binding to the 30S ribosomal subunits. Also involved in the hydrolysis of GTP during the formation of the 70S ribosomal complex.</text>
</comment>
<gene>
    <name evidence="7" type="primary">infB</name>
    <name evidence="10" type="ORF">UU49_C0005G0068</name>
</gene>
<evidence type="ECO:0000256" key="1">
    <source>
        <dbReference type="ARBA" id="ARBA00007733"/>
    </source>
</evidence>
<dbReference type="HAMAP" id="MF_00100_B">
    <property type="entry name" value="IF_2_B"/>
    <property type="match status" value="1"/>
</dbReference>
<sequence>MNVSELARQLNTTTTELYHLLPQFGFDIGRKAVKVDDRVAYKIQAAWPPLYRKWQDEQKAKYSLNANEALKARGAGEEVEKKIVPVPPAITVRDFAVRLNLPITTVIRELLKNGILASLNERIDYETANIIGGDLGVKIEPEVEKKGDEIDTTSLDRLKDILESEDKKDLEPRPPVVVVMGHVDHGKTRLLDAIRKTNVMGGEAGGITQHIGAYQVMVPFKNETHGKIENRSLTFIDTPGHEAFTVMRSRGAKVADIAILVVAADDGVQPQTKEAVKIIEAAKLPFLVALNKIDKPEADIDRVKAQLAEIGLQAEEWGGKTVIVPISAKAGMNIDKLLEMVLLLADIDKEKIVSNPNRRAVGTIVESHIDPQAGPVATLLVQSGTLRVGENLAINFALYGRVKALKNWKGEFAKFAPPSMPVQILGFKVAPAVGDILEVPESVKGLEKKLKPSYLVQEKSVITQPIQVAAGEEAVAKKKYSIIIRADVLGSLEAILGSLERMIHPEVGVEVVAKGLGSVTDAEILRAAATGAHILGFHVPIAPKAELLAKQKGVTIKHYKIIYDLLGDVKKELEKLLPLEILREELGKIEVLAIFRTEKKYQIVGGRVSDGRAENNVKARIMRNGEQVGSGEVVELQAGRQKVKDALAGQECGLKLQTKDAVEVGDKIELYHEEIKERKLGF</sequence>
<keyword evidence="3 7" id="KW-0396">Initiation factor</keyword>
<keyword evidence="4 7" id="KW-0547">Nucleotide-binding</keyword>
<comment type="caution">
    <text evidence="7">Lacks conserved residue(s) required for the propagation of feature annotation.</text>
</comment>
<dbReference type="AlphaFoldDB" id="A0A0G0XRS7"/>
<dbReference type="GO" id="GO:0005737">
    <property type="term" value="C:cytoplasm"/>
    <property type="evidence" value="ECO:0007669"/>
    <property type="project" value="UniProtKB-SubCell"/>
</dbReference>
<keyword evidence="5 7" id="KW-0648">Protein biosynthesis</keyword>
<dbReference type="InterPro" id="IPR036925">
    <property type="entry name" value="TIF_IF2_dom3_sf"/>
</dbReference>
<dbReference type="SUPFAM" id="SSF50447">
    <property type="entry name" value="Translation proteins"/>
    <property type="match status" value="2"/>
</dbReference>
<dbReference type="InterPro" id="IPR000795">
    <property type="entry name" value="T_Tr_GTP-bd_dom"/>
</dbReference>